<dbReference type="SUPFAM" id="SSF46565">
    <property type="entry name" value="Chaperone J-domain"/>
    <property type="match status" value="1"/>
</dbReference>
<dbReference type="CDD" id="cd06257">
    <property type="entry name" value="DnaJ"/>
    <property type="match status" value="1"/>
</dbReference>
<dbReference type="PANTHER" id="PTHR44924">
    <property type="entry name" value="DNAJ SUBFAMILY A MEMBER 2"/>
    <property type="match status" value="1"/>
</dbReference>
<comment type="caution">
    <text evidence="3">The sequence shown here is derived from an EMBL/GenBank/DDBJ whole genome shotgun (WGS) entry which is preliminary data.</text>
</comment>
<dbReference type="Proteomes" id="UP000789405">
    <property type="component" value="Unassembled WGS sequence"/>
</dbReference>
<dbReference type="InterPro" id="IPR026894">
    <property type="entry name" value="DnaJ_X"/>
</dbReference>
<dbReference type="InterPro" id="IPR036869">
    <property type="entry name" value="J_dom_sf"/>
</dbReference>
<dbReference type="PROSITE" id="PS00636">
    <property type="entry name" value="DNAJ_1"/>
    <property type="match status" value="1"/>
</dbReference>
<dbReference type="InterPro" id="IPR001623">
    <property type="entry name" value="DnaJ_domain"/>
</dbReference>
<dbReference type="EMBL" id="CAJVPY010010307">
    <property type="protein sequence ID" value="CAG8717621.1"/>
    <property type="molecule type" value="Genomic_DNA"/>
</dbReference>
<feature type="domain" description="J" evidence="2">
    <location>
        <begin position="89"/>
        <end position="153"/>
    </location>
</feature>
<keyword evidence="4" id="KW-1185">Reference proteome</keyword>
<dbReference type="Gene3D" id="1.10.287.110">
    <property type="entry name" value="DnaJ domain"/>
    <property type="match status" value="1"/>
</dbReference>
<dbReference type="OrthoDB" id="552049at2759"/>
<proteinExistence type="predicted"/>
<evidence type="ECO:0000313" key="4">
    <source>
        <dbReference type="Proteomes" id="UP000789405"/>
    </source>
</evidence>
<dbReference type="InterPro" id="IPR018253">
    <property type="entry name" value="DnaJ_domain_CS"/>
</dbReference>
<feature type="compositionally biased region" description="Basic and acidic residues" evidence="1">
    <location>
        <begin position="211"/>
        <end position="228"/>
    </location>
</feature>
<dbReference type="PROSITE" id="PS50076">
    <property type="entry name" value="DNAJ_2"/>
    <property type="match status" value="1"/>
</dbReference>
<dbReference type="Pfam" id="PF00226">
    <property type="entry name" value="DnaJ"/>
    <property type="match status" value="1"/>
</dbReference>
<dbReference type="Pfam" id="PF14308">
    <property type="entry name" value="DnaJ-X"/>
    <property type="match status" value="1"/>
</dbReference>
<dbReference type="PANTHER" id="PTHR44924:SF1">
    <property type="entry name" value="DNAJ SUBFAMILY A MEMBER 2"/>
    <property type="match status" value="1"/>
</dbReference>
<evidence type="ECO:0000256" key="1">
    <source>
        <dbReference type="SAM" id="MobiDB-lite"/>
    </source>
</evidence>
<evidence type="ECO:0000313" key="3">
    <source>
        <dbReference type="EMBL" id="CAG8717621.1"/>
    </source>
</evidence>
<reference evidence="3" key="1">
    <citation type="submission" date="2021-06" db="EMBL/GenBank/DDBJ databases">
        <authorList>
            <person name="Kallberg Y."/>
            <person name="Tangrot J."/>
            <person name="Rosling A."/>
        </authorList>
    </citation>
    <scope>NUCLEOTIDE SEQUENCE</scope>
    <source>
        <strain evidence="3">MA453B</strain>
    </source>
</reference>
<gene>
    <name evidence="3" type="ORF">DERYTH_LOCUS14063</name>
</gene>
<dbReference type="AlphaFoldDB" id="A0A9N9I3A5"/>
<evidence type="ECO:0000259" key="2">
    <source>
        <dbReference type="PROSITE" id="PS50076"/>
    </source>
</evidence>
<sequence>MGTHVIISRKPEFYHRQCSQCNSQLEFQIPTTVTLPSQISVKCYSCQSINSFEIDQDATKFINGTNSNKTGGSKKKRQFGTAQEPLETELYEILGVSPTASSSEIKKQYHKLALQFHPDKNKSADAEQQFKKISDAYQILSNPDLRQRYNEFGGKNNVEPEGGFVNPEDFFRQQFGGDRFVDIIGEISIGRDMKEVLQKADEMSNEEGLTEEEKIRRETTKTAHDEERDKIRQQRIDKLVANLIHKLSMYVDGIDYNPSATTDFKSIIEYEAEELKAESYGVELLHAIGFTYSLKAKQYLASEQFFGVPRFGHILREKGHVFSETISTLRSAIDLQQSFKELQKAEQDGLNAQDKSSKLEVEGVLREVCDRVLSDPNIPKLVLKKRAEGLKIIGAVYESVKGDVAQ</sequence>
<accession>A0A9N9I3A5</accession>
<feature type="region of interest" description="Disordered" evidence="1">
    <location>
        <begin position="201"/>
        <end position="228"/>
    </location>
</feature>
<dbReference type="SMART" id="SM00271">
    <property type="entry name" value="DnaJ"/>
    <property type="match status" value="1"/>
</dbReference>
<name>A0A9N9I3A5_9GLOM</name>
<protein>
    <submittedName>
        <fullName evidence="3">3685_t:CDS:1</fullName>
    </submittedName>
</protein>
<organism evidence="3 4">
    <name type="scientific">Dentiscutata erythropus</name>
    <dbReference type="NCBI Taxonomy" id="1348616"/>
    <lineage>
        <taxon>Eukaryota</taxon>
        <taxon>Fungi</taxon>
        <taxon>Fungi incertae sedis</taxon>
        <taxon>Mucoromycota</taxon>
        <taxon>Glomeromycotina</taxon>
        <taxon>Glomeromycetes</taxon>
        <taxon>Diversisporales</taxon>
        <taxon>Gigasporaceae</taxon>
        <taxon>Dentiscutata</taxon>
    </lineage>
</organism>
<dbReference type="PRINTS" id="PR00625">
    <property type="entry name" value="JDOMAIN"/>
</dbReference>